<feature type="compositionally biased region" description="Polar residues" evidence="2">
    <location>
        <begin position="49"/>
        <end position="64"/>
    </location>
</feature>
<feature type="region of interest" description="Disordered" evidence="2">
    <location>
        <begin position="49"/>
        <end position="93"/>
    </location>
</feature>
<evidence type="ECO:0000256" key="1">
    <source>
        <dbReference type="SAM" id="Coils"/>
    </source>
</evidence>
<feature type="compositionally biased region" description="Basic and acidic residues" evidence="2">
    <location>
        <begin position="482"/>
        <end position="512"/>
    </location>
</feature>
<dbReference type="RefSeq" id="XP_024941564.1">
    <property type="nucleotide sequence ID" value="XM_025085796.1"/>
</dbReference>
<evidence type="ECO:0000313" key="7">
    <source>
        <dbReference type="RefSeq" id="XP_024941566.1"/>
    </source>
</evidence>
<feature type="compositionally biased region" description="Polar residues" evidence="2">
    <location>
        <begin position="457"/>
        <end position="481"/>
    </location>
</feature>
<organism evidence="3 4">
    <name type="scientific">Cephus cinctus</name>
    <name type="common">Wheat stem sawfly</name>
    <dbReference type="NCBI Taxonomy" id="211228"/>
    <lineage>
        <taxon>Eukaryota</taxon>
        <taxon>Metazoa</taxon>
        <taxon>Ecdysozoa</taxon>
        <taxon>Arthropoda</taxon>
        <taxon>Hexapoda</taxon>
        <taxon>Insecta</taxon>
        <taxon>Pterygota</taxon>
        <taxon>Neoptera</taxon>
        <taxon>Endopterygota</taxon>
        <taxon>Hymenoptera</taxon>
        <taxon>Cephoidea</taxon>
        <taxon>Cephidae</taxon>
        <taxon>Cephus</taxon>
    </lineage>
</organism>
<dbReference type="RefSeq" id="XP_024941565.1">
    <property type="nucleotide sequence ID" value="XM_025085797.1"/>
</dbReference>
<evidence type="ECO:0000256" key="2">
    <source>
        <dbReference type="SAM" id="MobiDB-lite"/>
    </source>
</evidence>
<sequence length="591" mass="67100">MFNEFRHLLVVSFPSSRHQIPKTTSLVRSSSAPSISLSSEQLYVSSVPVTPSSQKVSRGNNENVKINESRDAQALSSTPRSRRNSQGDYLRNDNSVQDLEFEIQTLSKGRASLGVPRSSPSVNKEDDELWNVLDTIRNKGTNMLARINVDNVDATRTERKYIVEEEVDVTKLQREKVESFNRIQKLEKDATTSHKLVKKLKKQFDELTKIRNELQEHLLDESASRLHKAEPACDSAFIELLPTAGNNTDLPCESITVAAIVSEIIDRIKFRNNTTDKTVATQVEPADFQLGPDETSVKIQRGQLGLLDDALAFPKEVIKVEDIDRAKILTILEQRSHVVLQRHLIIAIVRNQIYEKKLDQIQTNYNYLMTRFNHLSQMNSNLCKESIEQLKELHSARLRIMELMQLVPLTELEVEMQNEEKNKKSIPTMLSTSLSGRREISQPVPVPGVYTPPRQVTPGTKGSSRFMSRSYVQPHSSYSSTKSHDTGTRESLNKSLLERRKESSRSFEKITRTQDPLTKRLGNSSRDTGNRYLKNTRHSIETKRYGTRPGPSISTGPSHYRSDYPDPIATGTAPNETSTRRKLFSWSNLLK</sequence>
<feature type="compositionally biased region" description="Polar residues" evidence="2">
    <location>
        <begin position="513"/>
        <end position="527"/>
    </location>
</feature>
<reference evidence="4 5" key="1">
    <citation type="submission" date="2025-04" db="UniProtKB">
        <authorList>
            <consortium name="RefSeq"/>
        </authorList>
    </citation>
    <scope>IDENTIFICATION</scope>
</reference>
<proteinExistence type="predicted"/>
<keyword evidence="1" id="KW-0175">Coiled coil</keyword>
<evidence type="ECO:0000313" key="3">
    <source>
        <dbReference type="Proteomes" id="UP000694920"/>
    </source>
</evidence>
<name>A0AAJ7RIK8_CEPCN</name>
<evidence type="ECO:0000313" key="5">
    <source>
        <dbReference type="RefSeq" id="XP_024941564.1"/>
    </source>
</evidence>
<dbReference type="RefSeq" id="XP_024941563.1">
    <property type="nucleotide sequence ID" value="XM_025085795.1"/>
</dbReference>
<dbReference type="GeneID" id="107268428"/>
<gene>
    <name evidence="4 5 6 7" type="primary">LOC107268428</name>
</gene>
<dbReference type="AlphaFoldDB" id="A0AAJ7RIK8"/>
<keyword evidence="3" id="KW-1185">Reference proteome</keyword>
<dbReference type="RefSeq" id="XP_024941566.1">
    <property type="nucleotide sequence ID" value="XM_025085798.1"/>
</dbReference>
<feature type="region of interest" description="Disordered" evidence="2">
    <location>
        <begin position="434"/>
        <end position="576"/>
    </location>
</feature>
<accession>A0AAJ7RIK8</accession>
<protein>
    <submittedName>
        <fullName evidence="4 5">Uncharacterized protein LOC107268428 isoform X1</fullName>
    </submittedName>
</protein>
<feature type="compositionally biased region" description="Polar residues" evidence="2">
    <location>
        <begin position="74"/>
        <end position="93"/>
    </location>
</feature>
<evidence type="ECO:0000313" key="4">
    <source>
        <dbReference type="RefSeq" id="XP_024941563.1"/>
    </source>
</evidence>
<evidence type="ECO:0000313" key="6">
    <source>
        <dbReference type="RefSeq" id="XP_024941565.1"/>
    </source>
</evidence>
<dbReference type="Proteomes" id="UP000694920">
    <property type="component" value="Unplaced"/>
</dbReference>
<feature type="coiled-coil region" evidence="1">
    <location>
        <begin position="169"/>
        <end position="217"/>
    </location>
</feature>